<gene>
    <name evidence="1" type="ORF">NYZ99_07900</name>
</gene>
<proteinExistence type="predicted"/>
<dbReference type="SUPFAM" id="SSF56954">
    <property type="entry name" value="Outer membrane efflux proteins (OEP)"/>
    <property type="match status" value="1"/>
</dbReference>
<reference evidence="1" key="1">
    <citation type="submission" date="2022-09" db="EMBL/GenBank/DDBJ databases">
        <title>Maribacter litopenaei sp. nov., isolated from the intestinal tract of the Pacific White Shrimp, Litopenaeus vannamei.</title>
        <authorList>
            <person name="Kim S.Y."/>
            <person name="Hwang C.Y."/>
        </authorList>
    </citation>
    <scope>NUCLEOTIDE SEQUENCE</scope>
    <source>
        <strain evidence="1">HL-LV01</strain>
    </source>
</reference>
<accession>A0ABY5YC15</accession>
<sequence>MKIVQSQDSIAIAEEPILKVPLEDITVSSSPEISFYQNQIDLKRAEKNPENQQLLPDIGVEYFQGTNDGLNGNLHGYQLGLKIPLLFGGKASRMKSAKIAELSAEAAYTNYEIQLSTRLSTLKKQLQVLSNSLEYYENEGGLLSDEILKMANSSFQNGEIDFYQYIQSLESAYDVKLEYLNKLQEYNSTVIAINYLTL</sequence>
<organism evidence="1 2">
    <name type="scientific">Maribacter litopenaei</name>
    <dbReference type="NCBI Taxonomy" id="2976127"/>
    <lineage>
        <taxon>Bacteria</taxon>
        <taxon>Pseudomonadati</taxon>
        <taxon>Bacteroidota</taxon>
        <taxon>Flavobacteriia</taxon>
        <taxon>Flavobacteriales</taxon>
        <taxon>Flavobacteriaceae</taxon>
        <taxon>Maribacter</taxon>
    </lineage>
</organism>
<name>A0ABY5YC15_9FLAO</name>
<dbReference type="Proteomes" id="UP001059209">
    <property type="component" value="Chromosome"/>
</dbReference>
<evidence type="ECO:0000313" key="1">
    <source>
        <dbReference type="EMBL" id="UWX56577.1"/>
    </source>
</evidence>
<keyword evidence="2" id="KW-1185">Reference proteome</keyword>
<dbReference type="Gene3D" id="1.20.1600.10">
    <property type="entry name" value="Outer membrane efflux proteins (OEP)"/>
    <property type="match status" value="1"/>
</dbReference>
<dbReference type="EMBL" id="CP104205">
    <property type="protein sequence ID" value="UWX56577.1"/>
    <property type="molecule type" value="Genomic_DNA"/>
</dbReference>
<evidence type="ECO:0000313" key="2">
    <source>
        <dbReference type="Proteomes" id="UP001059209"/>
    </source>
</evidence>
<protein>
    <submittedName>
        <fullName evidence="1">TolC family protein</fullName>
    </submittedName>
</protein>